<sequence length="64" mass="6643">MAALLGAGSLVLDVVARHTDLDEAADQVAYVRIAAVAGVGVGDDKRAEVVSRCRRTLSLAHLQA</sequence>
<dbReference type="AlphaFoldDB" id="A0A655J6Y1"/>
<evidence type="ECO:0000313" key="2">
    <source>
        <dbReference type="Proteomes" id="UP000048600"/>
    </source>
</evidence>
<name>A0A655J6Y1_MYCTX</name>
<reference evidence="1 2" key="1">
    <citation type="submission" date="2015-03" db="EMBL/GenBank/DDBJ databases">
        <authorList>
            <consortium name="Pathogen Informatics"/>
        </authorList>
    </citation>
    <scope>NUCLEOTIDE SEQUENCE [LARGE SCALE GENOMIC DNA]</scope>
    <source>
        <strain evidence="1 2">P00601463</strain>
    </source>
</reference>
<dbReference type="EMBL" id="CHKL01000297">
    <property type="protein sequence ID" value="COW45264.1"/>
    <property type="molecule type" value="Genomic_DNA"/>
</dbReference>
<accession>A0A655J6Y1</accession>
<protein>
    <submittedName>
        <fullName evidence="1">Uncharacterized protein</fullName>
    </submittedName>
</protein>
<dbReference type="Proteomes" id="UP000048600">
    <property type="component" value="Unassembled WGS sequence"/>
</dbReference>
<proteinExistence type="predicted"/>
<gene>
    <name evidence="1" type="ORF">ERS007741_02526</name>
</gene>
<evidence type="ECO:0000313" key="1">
    <source>
        <dbReference type="EMBL" id="COW45264.1"/>
    </source>
</evidence>
<organism evidence="1 2">
    <name type="scientific">Mycobacterium tuberculosis</name>
    <dbReference type="NCBI Taxonomy" id="1773"/>
    <lineage>
        <taxon>Bacteria</taxon>
        <taxon>Bacillati</taxon>
        <taxon>Actinomycetota</taxon>
        <taxon>Actinomycetes</taxon>
        <taxon>Mycobacteriales</taxon>
        <taxon>Mycobacteriaceae</taxon>
        <taxon>Mycobacterium</taxon>
        <taxon>Mycobacterium tuberculosis complex</taxon>
    </lineage>
</organism>